<dbReference type="SUPFAM" id="SSF89550">
    <property type="entry name" value="PHP domain-like"/>
    <property type="match status" value="1"/>
</dbReference>
<dbReference type="GO" id="GO:0042578">
    <property type="term" value="F:phosphoric ester hydrolase activity"/>
    <property type="evidence" value="ECO:0007669"/>
    <property type="project" value="TreeGrafter"/>
</dbReference>
<dbReference type="SMR" id="C5A2K0"/>
<dbReference type="SMART" id="SM00481">
    <property type="entry name" value="POLIIIAc"/>
    <property type="match status" value="1"/>
</dbReference>
<dbReference type="STRING" id="593117.TGAM_2157"/>
<name>C5A2K0_THEGJ</name>
<dbReference type="OrthoDB" id="9968at2157"/>
<proteinExistence type="predicted"/>
<evidence type="ECO:0000313" key="3">
    <source>
        <dbReference type="Proteomes" id="UP000001488"/>
    </source>
</evidence>
<feature type="domain" description="Polymerase/histidinol phosphatase N-terminal" evidence="1">
    <location>
        <begin position="14"/>
        <end position="87"/>
    </location>
</feature>
<dbReference type="GO" id="GO:0005829">
    <property type="term" value="C:cytosol"/>
    <property type="evidence" value="ECO:0007669"/>
    <property type="project" value="TreeGrafter"/>
</dbReference>
<dbReference type="PANTHER" id="PTHR36928:SF1">
    <property type="entry name" value="PHOSPHATASE YCDX-RELATED"/>
    <property type="match status" value="1"/>
</dbReference>
<dbReference type="GeneID" id="7987173"/>
<gene>
    <name evidence="2" type="ordered locus">TGAM_2157</name>
</gene>
<dbReference type="InterPro" id="IPR003141">
    <property type="entry name" value="Pol/His_phosphatase_N"/>
</dbReference>
<dbReference type="InterPro" id="IPR016195">
    <property type="entry name" value="Pol/histidinol_Pase-like"/>
</dbReference>
<reference evidence="2 3" key="1">
    <citation type="journal article" date="2007" name="Genome Biol.">
        <title>Genome analysis and genome-wide proteomics of Thermococcus gammatolerans, the most radioresistant organism known amongst the Archaea.</title>
        <authorList>
            <person name="Zivanovic Y."/>
            <person name="Armengaud J."/>
            <person name="Lagorce A."/>
            <person name="Leplat C."/>
            <person name="Guerin P."/>
            <person name="Dutertre M."/>
            <person name="Anthouard V."/>
            <person name="Forterre P."/>
            <person name="Wincker P."/>
            <person name="Confalonieri F."/>
        </authorList>
    </citation>
    <scope>NUCLEOTIDE SEQUENCE [LARGE SCALE GENOMIC DNA]</scope>
    <source>
        <strain evidence="3">DSM 15229 / JCM 11827 / EJ3</strain>
    </source>
</reference>
<dbReference type="eggNOG" id="arCOG00305">
    <property type="taxonomic scope" value="Archaea"/>
</dbReference>
<dbReference type="AlphaFoldDB" id="C5A2K0"/>
<dbReference type="KEGG" id="tga:TGAM_2157"/>
<protein>
    <recommendedName>
        <fullName evidence="1">Polymerase/histidinol phosphatase N-terminal domain-containing protein</fullName>
    </recommendedName>
</protein>
<accession>C5A2K0</accession>
<dbReference type="PaxDb" id="593117-TGAM_2157"/>
<sequence length="208" mass="24591">MKTWRRYEEYLLTGEWHVHTNYTDGRNSVFEICERARELGIPLLAFTEHVRRKLTYDFNEFLSDIDRAREEFPELIILSGIEAKVLPDGSLDVEDDIIRQVDYPIFAFHSFPRDRELYVECLKKAIKNKYVNAWAHPGLFLRRTGFSLTVDELEEIFKLMKEHDVLLEVNRRYSLPLGSWLNLAKQMEVKTVRGGDVHGVGEFKYFWG</sequence>
<keyword evidence="3" id="KW-1185">Reference proteome</keyword>
<dbReference type="GO" id="GO:0008270">
    <property type="term" value="F:zinc ion binding"/>
    <property type="evidence" value="ECO:0007669"/>
    <property type="project" value="TreeGrafter"/>
</dbReference>
<dbReference type="RefSeq" id="WP_012751161.1">
    <property type="nucleotide sequence ID" value="NC_012804.1"/>
</dbReference>
<dbReference type="InterPro" id="IPR050243">
    <property type="entry name" value="PHP_phosphatase"/>
</dbReference>
<dbReference type="PANTHER" id="PTHR36928">
    <property type="entry name" value="PHOSPHATASE YCDX-RELATED"/>
    <property type="match status" value="1"/>
</dbReference>
<dbReference type="Gene3D" id="3.20.20.140">
    <property type="entry name" value="Metal-dependent hydrolases"/>
    <property type="match status" value="1"/>
</dbReference>
<dbReference type="EMBL" id="CP001398">
    <property type="protein sequence ID" value="ACS32502.1"/>
    <property type="molecule type" value="Genomic_DNA"/>
</dbReference>
<organism evidence="2 3">
    <name type="scientific">Thermococcus gammatolerans (strain DSM 15229 / JCM 11827 / EJ3)</name>
    <dbReference type="NCBI Taxonomy" id="593117"/>
    <lineage>
        <taxon>Archaea</taxon>
        <taxon>Methanobacteriati</taxon>
        <taxon>Methanobacteriota</taxon>
        <taxon>Thermococci</taxon>
        <taxon>Thermococcales</taxon>
        <taxon>Thermococcaceae</taxon>
        <taxon>Thermococcus</taxon>
    </lineage>
</organism>
<evidence type="ECO:0000259" key="1">
    <source>
        <dbReference type="SMART" id="SM00481"/>
    </source>
</evidence>
<dbReference type="InterPro" id="IPR004013">
    <property type="entry name" value="PHP_dom"/>
</dbReference>
<dbReference type="Pfam" id="PF02811">
    <property type="entry name" value="PHP"/>
    <property type="match status" value="1"/>
</dbReference>
<dbReference type="Proteomes" id="UP000001488">
    <property type="component" value="Chromosome"/>
</dbReference>
<evidence type="ECO:0000313" key="2">
    <source>
        <dbReference type="EMBL" id="ACS32502.1"/>
    </source>
</evidence>